<organism evidence="1 2">
    <name type="scientific">Geobacter argillaceus</name>
    <dbReference type="NCBI Taxonomy" id="345631"/>
    <lineage>
        <taxon>Bacteria</taxon>
        <taxon>Pseudomonadati</taxon>
        <taxon>Thermodesulfobacteriota</taxon>
        <taxon>Desulfuromonadia</taxon>
        <taxon>Geobacterales</taxon>
        <taxon>Geobacteraceae</taxon>
        <taxon>Geobacter</taxon>
    </lineage>
</organism>
<dbReference type="Gene3D" id="3.40.50.150">
    <property type="entry name" value="Vaccinia Virus protein VP39"/>
    <property type="match status" value="1"/>
</dbReference>
<comment type="caution">
    <text evidence="1">The sequence shown here is derived from an EMBL/GenBank/DDBJ whole genome shotgun (WGS) entry which is preliminary data.</text>
</comment>
<dbReference type="InterPro" id="IPR029063">
    <property type="entry name" value="SAM-dependent_MTases_sf"/>
</dbReference>
<evidence type="ECO:0000313" key="2">
    <source>
        <dbReference type="Proteomes" id="UP000319449"/>
    </source>
</evidence>
<dbReference type="AlphaFoldDB" id="A0A562WU26"/>
<dbReference type="GO" id="GO:0032259">
    <property type="term" value="P:methylation"/>
    <property type="evidence" value="ECO:0007669"/>
    <property type="project" value="UniProtKB-KW"/>
</dbReference>
<dbReference type="OrthoDB" id="5394363at2"/>
<gene>
    <name evidence="1" type="ORF">JN12_00186</name>
</gene>
<dbReference type="RefSeq" id="WP_145017144.1">
    <property type="nucleotide sequence ID" value="NZ_VLLN01000001.1"/>
</dbReference>
<dbReference type="SUPFAM" id="SSF53335">
    <property type="entry name" value="S-adenosyl-L-methionine-dependent methyltransferases"/>
    <property type="match status" value="1"/>
</dbReference>
<reference evidence="1 2" key="1">
    <citation type="submission" date="2019-07" db="EMBL/GenBank/DDBJ databases">
        <title>Genomic Encyclopedia of Archaeal and Bacterial Type Strains, Phase II (KMG-II): from individual species to whole genera.</title>
        <authorList>
            <person name="Goeker M."/>
        </authorList>
    </citation>
    <scope>NUCLEOTIDE SEQUENCE [LARGE SCALE GENOMIC DNA]</scope>
    <source>
        <strain evidence="1 2">ATCC BAA-1139</strain>
    </source>
</reference>
<keyword evidence="1" id="KW-0808">Transferase</keyword>
<evidence type="ECO:0000313" key="1">
    <source>
        <dbReference type="EMBL" id="TWJ33512.1"/>
    </source>
</evidence>
<name>A0A562WU26_9BACT</name>
<dbReference type="Proteomes" id="UP000319449">
    <property type="component" value="Unassembled WGS sequence"/>
</dbReference>
<dbReference type="EMBL" id="VLLN01000001">
    <property type="protein sequence ID" value="TWJ33512.1"/>
    <property type="molecule type" value="Genomic_DNA"/>
</dbReference>
<protein>
    <submittedName>
        <fullName evidence="1">CheR-type MCP methyltransferase</fullName>
    </submittedName>
</protein>
<accession>A0A562WU26</accession>
<keyword evidence="1" id="KW-0489">Methyltransferase</keyword>
<proteinExistence type="predicted"/>
<keyword evidence="2" id="KW-1185">Reference proteome</keyword>
<dbReference type="GO" id="GO:0008168">
    <property type="term" value="F:methyltransferase activity"/>
    <property type="evidence" value="ECO:0007669"/>
    <property type="project" value="UniProtKB-KW"/>
</dbReference>
<sequence>MGLSYCPTIEAKELQRRLRALLVTDSIMDTDLERRLARLELQYRLYAATCPVSLWAPGLVLTNELVNQAERYLPVAEIARTFRRFSRLAMTGPTPSDPLVFHGATGWLPVLQRLGWPLTDANPAGLLRALHSDRERRVGLLFSLYLPERHGGGFSRYPGQLQALRDWLAVRSGQKGMVRCLDAACGTGEGTWDLAEALLATGLPREQVMITGLTLGALELFAAAHAFFPQDRERQHAYRERITQLMASGMSKRMLFRQADLRACEDLGGDYSAILCNGLLGGPMLHDRESVGRVVKGLAASLEPGGILLAADRFHAGWRKLFPREQLAELFVLCGLRLVAGGEGIAGIRI</sequence>